<feature type="compositionally biased region" description="Polar residues" evidence="10">
    <location>
        <begin position="523"/>
        <end position="533"/>
    </location>
</feature>
<feature type="region of interest" description="Disordered" evidence="10">
    <location>
        <begin position="514"/>
        <end position="533"/>
    </location>
</feature>
<evidence type="ECO:0000256" key="8">
    <source>
        <dbReference type="ARBA" id="ARBA00022989"/>
    </source>
</evidence>
<evidence type="ECO:0000256" key="9">
    <source>
        <dbReference type="ARBA" id="ARBA00023136"/>
    </source>
</evidence>
<dbReference type="NCBIfam" id="TIGR03919">
    <property type="entry name" value="T7SS_EccB"/>
    <property type="match status" value="1"/>
</dbReference>
<feature type="region of interest" description="Disordered" evidence="10">
    <location>
        <begin position="459"/>
        <end position="502"/>
    </location>
</feature>
<keyword evidence="9 11" id="KW-0472">Membrane</keyword>
<dbReference type="EMBL" id="JBHSNY010000018">
    <property type="protein sequence ID" value="MFC5639246.1"/>
    <property type="molecule type" value="Genomic_DNA"/>
</dbReference>
<reference evidence="13" key="1">
    <citation type="journal article" date="2019" name="Int. J. Syst. Evol. Microbiol.">
        <title>The Global Catalogue of Microorganisms (GCM) 10K type strain sequencing project: providing services to taxonomists for standard genome sequencing and annotation.</title>
        <authorList>
            <consortium name="The Broad Institute Genomics Platform"/>
            <consortium name="The Broad Institute Genome Sequencing Center for Infectious Disease"/>
            <person name="Wu L."/>
            <person name="Ma J."/>
        </authorList>
    </citation>
    <scope>NUCLEOTIDE SEQUENCE [LARGE SCALE GENOMIC DNA]</scope>
    <source>
        <strain evidence="13">CGMCC 4.7248</strain>
    </source>
</reference>
<keyword evidence="13" id="KW-1185">Reference proteome</keyword>
<keyword evidence="3" id="KW-1003">Cell membrane</keyword>
<keyword evidence="8 11" id="KW-1133">Transmembrane helix</keyword>
<dbReference type="InterPro" id="IPR042485">
    <property type="entry name" value="T7SS_EccB_R3"/>
</dbReference>
<keyword evidence="6" id="KW-0378">Hydrolase</keyword>
<dbReference type="Gene3D" id="2.40.50.910">
    <property type="entry name" value="Type VII secretion system EccB, repeat 3 domain"/>
    <property type="match status" value="1"/>
</dbReference>
<dbReference type="Gene3D" id="3.30.2390.20">
    <property type="entry name" value="Type VII secretion system EccB, repeat 1 domain"/>
    <property type="match status" value="1"/>
</dbReference>
<organism evidence="12 13">
    <name type="scientific">Streptomyces bullii</name>
    <dbReference type="NCBI Taxonomy" id="349910"/>
    <lineage>
        <taxon>Bacteria</taxon>
        <taxon>Bacillati</taxon>
        <taxon>Actinomycetota</taxon>
        <taxon>Actinomycetes</taxon>
        <taxon>Kitasatosporales</taxon>
        <taxon>Streptomycetaceae</taxon>
        <taxon>Streptomyces</taxon>
    </lineage>
</organism>
<keyword evidence="5" id="KW-0547">Nucleotide-binding</keyword>
<dbReference type="PANTHER" id="PTHR40765:SF2">
    <property type="entry name" value="ESX-2 SECRETION SYSTEM ATPASE ECCB2"/>
    <property type="match status" value="1"/>
</dbReference>
<dbReference type="RefSeq" id="WP_381031085.1">
    <property type="nucleotide sequence ID" value="NZ_JBHSNY010000018.1"/>
</dbReference>
<gene>
    <name evidence="12" type="primary">eccB</name>
    <name evidence="12" type="ORF">ACFPZJ_37030</name>
</gene>
<keyword evidence="7" id="KW-0067">ATP-binding</keyword>
<dbReference type="Proteomes" id="UP001596154">
    <property type="component" value="Unassembled WGS sequence"/>
</dbReference>
<comment type="subcellular location">
    <subcellularLocation>
        <location evidence="1">Cell membrane</location>
        <topology evidence="1">Single-pass membrane protein</topology>
    </subcellularLocation>
</comment>
<comment type="caution">
    <text evidence="12">The sequence shown here is derived from an EMBL/GenBank/DDBJ whole genome shotgun (WGS) entry which is preliminary data.</text>
</comment>
<keyword evidence="4 11" id="KW-0812">Transmembrane</keyword>
<comment type="similarity">
    <text evidence="2">Belongs to the EccB family.</text>
</comment>
<accession>A0ABW0V064</accession>
<evidence type="ECO:0000256" key="10">
    <source>
        <dbReference type="SAM" id="MobiDB-lite"/>
    </source>
</evidence>
<evidence type="ECO:0000256" key="11">
    <source>
        <dbReference type="SAM" id="Phobius"/>
    </source>
</evidence>
<evidence type="ECO:0000256" key="7">
    <source>
        <dbReference type="ARBA" id="ARBA00022840"/>
    </source>
</evidence>
<dbReference type="InterPro" id="IPR007795">
    <property type="entry name" value="T7SS_EccB"/>
</dbReference>
<dbReference type="InterPro" id="IPR044857">
    <property type="entry name" value="T7SS_EccB_R1"/>
</dbReference>
<evidence type="ECO:0000256" key="5">
    <source>
        <dbReference type="ARBA" id="ARBA00022741"/>
    </source>
</evidence>
<protein>
    <submittedName>
        <fullName evidence="12">Type VII secretion protein EccB</fullName>
    </submittedName>
</protein>
<evidence type="ECO:0000256" key="1">
    <source>
        <dbReference type="ARBA" id="ARBA00004162"/>
    </source>
</evidence>
<dbReference type="Pfam" id="PF05108">
    <property type="entry name" value="T7SS_ESX1_EccB"/>
    <property type="match status" value="1"/>
</dbReference>
<evidence type="ECO:0000313" key="13">
    <source>
        <dbReference type="Proteomes" id="UP001596154"/>
    </source>
</evidence>
<sequence>MAKRRDELAAYTFARKRTVAAFLAPSPGGSEEGAPRPVRTVMPSLGVGVVLVIGFIAWGVIKPTAPKGWDTPGEHIIVDSDSTTRYVVLDPDPKDGKVEKVLHPVLNYASAKLLLDKGKGSVIEVPGKEIDKSGLRHGATVGIPYAPDRLPSKEDAEKVKTWAVCERPAPGQESAIDRAVFVFDADDAKSLSTSGKVGPSEALYVQDRESGREFLVDGRGNLFLLGNQAGLDDTTMAQLRAAVIGSRAEPQPVSRDWLRTLNEGGVITFPTVPSVGTPTTVQGLPAEASTVGRVLKAQDAQGEQYFVVLKDKVAAITPFVADLLKRSPDAQEAYGDDEITDIKVNPQQIIAANGGEAEGFYTDKGWPQTVPRQANPAATATAEARTTSCSVYKGAIGGDKKPELAAWAGTNYPKKVITDSLNAYVSSGSGLLFKEVTGTAGGGGATYLLTDTGLRYSLPASNDSEAEGSAAGASPGSSPSDGSDGGASETDKARTRLGYEDLSSPAIVPQTWARFIPKGPTLDTASAAQPQSQ</sequence>
<name>A0ABW0V064_9ACTN</name>
<evidence type="ECO:0000313" key="12">
    <source>
        <dbReference type="EMBL" id="MFC5639246.1"/>
    </source>
</evidence>
<dbReference type="PANTHER" id="PTHR40765">
    <property type="entry name" value="ESX-2 SECRETION SYSTEM ATPASE ECCB2"/>
    <property type="match status" value="1"/>
</dbReference>
<feature type="compositionally biased region" description="Basic and acidic residues" evidence="10">
    <location>
        <begin position="489"/>
        <end position="499"/>
    </location>
</feature>
<evidence type="ECO:0000256" key="2">
    <source>
        <dbReference type="ARBA" id="ARBA00008149"/>
    </source>
</evidence>
<feature type="compositionally biased region" description="Low complexity" evidence="10">
    <location>
        <begin position="459"/>
        <end position="488"/>
    </location>
</feature>
<proteinExistence type="inferred from homology"/>
<feature type="transmembrane region" description="Helical" evidence="11">
    <location>
        <begin position="41"/>
        <end position="61"/>
    </location>
</feature>
<evidence type="ECO:0000256" key="4">
    <source>
        <dbReference type="ARBA" id="ARBA00022692"/>
    </source>
</evidence>
<evidence type="ECO:0000256" key="6">
    <source>
        <dbReference type="ARBA" id="ARBA00022801"/>
    </source>
</evidence>
<evidence type="ECO:0000256" key="3">
    <source>
        <dbReference type="ARBA" id="ARBA00022475"/>
    </source>
</evidence>